<dbReference type="Proteomes" id="UP000371423">
    <property type="component" value="Unassembled WGS sequence"/>
</dbReference>
<dbReference type="InterPro" id="IPR051822">
    <property type="entry name" value="Glycosyl_Hydrolase_84"/>
</dbReference>
<evidence type="ECO:0000313" key="7">
    <source>
        <dbReference type="Proteomes" id="UP000371423"/>
    </source>
</evidence>
<comment type="caution">
    <text evidence="6">The sequence shown here is derived from an EMBL/GenBank/DDBJ whole genome shotgun (WGS) entry which is preliminary data.</text>
</comment>
<dbReference type="SUPFAM" id="SSF51445">
    <property type="entry name" value="(Trans)glycosidases"/>
    <property type="match status" value="1"/>
</dbReference>
<dbReference type="InterPro" id="IPR008979">
    <property type="entry name" value="Galactose-bd-like_sf"/>
</dbReference>
<dbReference type="Gene3D" id="3.30.379.10">
    <property type="entry name" value="Chitobiase/beta-hexosaminidase domain 2-like"/>
    <property type="match status" value="1"/>
</dbReference>
<accession>A0A5P0ZY94</accession>
<organism evidence="6 7">
    <name type="scientific">Companilactobacillus halodurans</name>
    <dbReference type="NCBI Taxonomy" id="2584183"/>
    <lineage>
        <taxon>Bacteria</taxon>
        <taxon>Bacillati</taxon>
        <taxon>Bacillota</taxon>
        <taxon>Bacilli</taxon>
        <taxon>Lactobacillales</taxon>
        <taxon>Lactobacillaceae</taxon>
        <taxon>Companilactobacillus</taxon>
    </lineage>
</organism>
<dbReference type="PROSITE" id="PS52009">
    <property type="entry name" value="GH84"/>
    <property type="match status" value="1"/>
</dbReference>
<dbReference type="Gene3D" id="2.60.120.260">
    <property type="entry name" value="Galactose-binding domain-like"/>
    <property type="match status" value="1"/>
</dbReference>
<dbReference type="GO" id="GO:0005975">
    <property type="term" value="P:carbohydrate metabolic process"/>
    <property type="evidence" value="ECO:0007669"/>
    <property type="project" value="UniProtKB-ARBA"/>
</dbReference>
<comment type="similarity">
    <text evidence="3">Belongs to the glycosyl hydrolase 84 family.</text>
</comment>
<dbReference type="SUPFAM" id="SSF55545">
    <property type="entry name" value="beta-N-acetylhexosaminidase-like domain"/>
    <property type="match status" value="1"/>
</dbReference>
<feature type="active site" description="Proton donor" evidence="3">
    <location>
        <position position="432"/>
    </location>
</feature>
<name>A0A5P0ZY94_9LACO</name>
<protein>
    <recommendedName>
        <fullName evidence="5">GH84 domain-containing protein</fullName>
    </recommendedName>
</protein>
<evidence type="ECO:0000256" key="1">
    <source>
        <dbReference type="ARBA" id="ARBA00022801"/>
    </source>
</evidence>
<proteinExistence type="inferred from homology"/>
<keyword evidence="1 3" id="KW-0378">Hydrolase</keyword>
<dbReference type="InterPro" id="IPR029018">
    <property type="entry name" value="Hex-like_dom2"/>
</dbReference>
<dbReference type="Gene3D" id="3.20.20.80">
    <property type="entry name" value="Glycosidases"/>
    <property type="match status" value="1"/>
</dbReference>
<evidence type="ECO:0000259" key="5">
    <source>
        <dbReference type="PROSITE" id="PS52009"/>
    </source>
</evidence>
<sequence length="1053" mass="117913">MYMKTFYKIIYFICNLKEGDFKMSTRKFQHRKFVSNHKLLLLGVTTFGSLLVFSNMSANTNIVHASVITNEVAENNNSLNKNDASQTGQAENEPQKYETNSSMNENQQGDSREVNSNQRVNTGTNSKLNVQTEKKQVTTPEAQQNQNTNQIPVTSTPINNDGKVNKNQTNNVNGNNKVADAKVNKTEASINKTYSVQSNNVNTTVGASVKDNQTQQSIAETTQSLNDNQIDVDNTYFGLANDEAVNQQLSNLNTENAANLNDNGYLIRSGIVNNKKILVVQGKDATGLFYAINNLNNLISSKSSFDNINIRESPQMSIRGVIEGFYGQPWSQQAREDLFKFMGEHKMNVYIYSPKDDDYLRNNWKELYPQDKLNQIKELVESAKRNHVSFVYTLSPGNDITYSSQADFDKTVAKLDQLRSIGVQQFYIALDDIPLGMTEEDSKVFKNHPTTNYPNNPWSALADAQAYYVNRVQKEYVKKHNLPDLWLVPTNYNGSKQDPFKEAQGEALDKDIRLQWTGEGVFSGEITNESVEEAKKTYHSDHLFIWDNFPVNDSDQDRLYLNPLEGRSKDLYKIMDGFTSNPMIQPYASWFGLAGFGEYMWNANTYSPSVTLQNTLHEIAGDNPEALVALQSFVDLNQYWDYATDKNKVHAPILSIFVNSYENATYGTPEYTEAKQALIERLNIIADSPETMTNLKTVGFYDDSLPWINASSHWAKALLEGININDYINSNQNDNAVLSGYFKEFTKQISLANAKALPDSRTGKPDLLITPYVGDGIFQNFTDKVYTSLDAFLGGTAIKTETNKIASQATTEIPQNGDYSPENMSDGNLNTKYWSNRSVKAGDTIEISLDQAQDIQRLDLYQGTDDAATSGDMFKTAVIYAGNKKDGSDKRAIGLINSVGHYQLNINQPINVKYLFITATSKTDNWLQIREIAVNGKTGLNISNIQSIGQIGSQAIFDGTNKTAYVGKLNKANETGTIEQLFTKISGIHSVKLVGQVNGKVYVHQNNEWKYIGNVSNKQAITDLKVDDSAVDGIKVVVDRSDDEFVINEINFK</sequence>
<dbReference type="OrthoDB" id="9760892at2"/>
<dbReference type="InterPro" id="IPR017853">
    <property type="entry name" value="GH"/>
</dbReference>
<dbReference type="PANTHER" id="PTHR13170:SF16">
    <property type="entry name" value="PROTEIN O-GLCNACASE"/>
    <property type="match status" value="1"/>
</dbReference>
<evidence type="ECO:0000313" key="6">
    <source>
        <dbReference type="EMBL" id="MQS98009.1"/>
    </source>
</evidence>
<dbReference type="SUPFAM" id="SSF49785">
    <property type="entry name" value="Galactose-binding domain-like"/>
    <property type="match status" value="1"/>
</dbReference>
<dbReference type="Pfam" id="PF07555">
    <property type="entry name" value="NAGidase"/>
    <property type="match status" value="1"/>
</dbReference>
<feature type="domain" description="GH84" evidence="5">
    <location>
        <begin position="317"/>
        <end position="604"/>
    </location>
</feature>
<evidence type="ECO:0000256" key="3">
    <source>
        <dbReference type="PROSITE-ProRule" id="PRU01353"/>
    </source>
</evidence>
<dbReference type="InterPro" id="IPR011496">
    <property type="entry name" value="O-GlcNAcase_cat"/>
</dbReference>
<keyword evidence="2 3" id="KW-0326">Glycosidase</keyword>
<evidence type="ECO:0000256" key="4">
    <source>
        <dbReference type="SAM" id="MobiDB-lite"/>
    </source>
</evidence>
<gene>
    <name evidence="6" type="ORF">FHL05_08935</name>
</gene>
<feature type="region of interest" description="Disordered" evidence="4">
    <location>
        <begin position="77"/>
        <end position="182"/>
    </location>
</feature>
<feature type="compositionally biased region" description="Low complexity" evidence="4">
    <location>
        <begin position="165"/>
        <end position="178"/>
    </location>
</feature>
<evidence type="ECO:0000256" key="2">
    <source>
        <dbReference type="ARBA" id="ARBA00023295"/>
    </source>
</evidence>
<feature type="compositionally biased region" description="Polar residues" evidence="4">
    <location>
        <begin position="77"/>
        <end position="159"/>
    </location>
</feature>
<dbReference type="PANTHER" id="PTHR13170">
    <property type="entry name" value="O-GLCNACASE"/>
    <property type="match status" value="1"/>
</dbReference>
<dbReference type="GO" id="GO:0015929">
    <property type="term" value="F:hexosaminidase activity"/>
    <property type="evidence" value="ECO:0007669"/>
    <property type="project" value="UniProtKB-ARBA"/>
</dbReference>
<keyword evidence="7" id="KW-1185">Reference proteome</keyword>
<dbReference type="GO" id="GO:1901135">
    <property type="term" value="P:carbohydrate derivative metabolic process"/>
    <property type="evidence" value="ECO:0007669"/>
    <property type="project" value="UniProtKB-ARBA"/>
</dbReference>
<dbReference type="AlphaFoldDB" id="A0A5P0ZY94"/>
<dbReference type="EMBL" id="VDFO01000033">
    <property type="protein sequence ID" value="MQS98009.1"/>
    <property type="molecule type" value="Genomic_DNA"/>
</dbReference>
<reference evidence="6 7" key="1">
    <citation type="journal article" date="2019" name="Syst. Appl. Microbiol.">
        <title>Polyphasic characterization of two novel Lactobacillus spp. isolated from blown salami packages: Description of Lactobacillus halodurans sp. nov. and Lactobacillus salsicarnum sp. nov.</title>
        <authorList>
            <person name="Schuster J.A."/>
            <person name="Klingl A."/>
            <person name="Vogel R.F."/>
            <person name="Ehrmann M.A."/>
        </authorList>
    </citation>
    <scope>NUCLEOTIDE SEQUENCE [LARGE SCALE GENOMIC DNA]</scope>
    <source>
        <strain evidence="6 7">TMW 1.1920</strain>
    </source>
</reference>